<evidence type="ECO:0000313" key="3">
    <source>
        <dbReference type="Proteomes" id="UP000636110"/>
    </source>
</evidence>
<dbReference type="PANTHER" id="PTHR33973">
    <property type="entry name" value="OS07G0153300 PROTEIN"/>
    <property type="match status" value="1"/>
</dbReference>
<accession>A0ABR6F2H7</accession>
<sequence length="266" mass="31681">MNSSLYICKVMHYRLAPKKHSFGYRVYLFYLDIEELPQLVRKLSWLSVNRFNLFNFRDKDHLQLPKEQPDTSKNLQEQLREYLHQNGLELGKGRVMLLSNLAVLGYNFNPVSFYFCFDAQGSPLCAVAEISNTFREMKLFLIKKEEMESGRFRQRIEKYFYVSPFIDLDTLFDFNLGIPNEKLDIRIDDYDQQGNRFFLSTLIGERKPLTNGNLLRYFFSIPLIPIQVMGLIHWQAFLLWRKKFSFHRKSANQNLQKDVYKPLKNS</sequence>
<keyword evidence="1" id="KW-0472">Membrane</keyword>
<keyword evidence="1" id="KW-1133">Transmembrane helix</keyword>
<evidence type="ECO:0000256" key="1">
    <source>
        <dbReference type="SAM" id="Phobius"/>
    </source>
</evidence>
<proteinExistence type="predicted"/>
<dbReference type="Pfam" id="PF07103">
    <property type="entry name" value="DUF1365"/>
    <property type="match status" value="1"/>
</dbReference>
<evidence type="ECO:0000313" key="2">
    <source>
        <dbReference type="EMBL" id="MBB2151742.1"/>
    </source>
</evidence>
<reference evidence="2 3" key="1">
    <citation type="submission" date="2019-11" db="EMBL/GenBank/DDBJ databases">
        <title>Description of Pedobacter sp. LMG 31462T.</title>
        <authorList>
            <person name="Carlier A."/>
            <person name="Qi S."/>
            <person name="Vandamme P."/>
        </authorList>
    </citation>
    <scope>NUCLEOTIDE SEQUENCE [LARGE SCALE GENOMIC DNA]</scope>
    <source>
        <strain evidence="2 3">LMG 31462</strain>
    </source>
</reference>
<comment type="caution">
    <text evidence="2">The sequence shown here is derived from an EMBL/GenBank/DDBJ whole genome shotgun (WGS) entry which is preliminary data.</text>
</comment>
<name>A0ABR6F2H7_9SPHI</name>
<dbReference type="InterPro" id="IPR010775">
    <property type="entry name" value="DUF1365"/>
</dbReference>
<protein>
    <submittedName>
        <fullName evidence="2">DUF1365 family protein</fullName>
    </submittedName>
</protein>
<dbReference type="RefSeq" id="WP_182961709.1">
    <property type="nucleotide sequence ID" value="NZ_WNXC01000011.1"/>
</dbReference>
<keyword evidence="3" id="KW-1185">Reference proteome</keyword>
<organism evidence="2 3">
    <name type="scientific">Pedobacter gandavensis</name>
    <dbReference type="NCBI Taxonomy" id="2679963"/>
    <lineage>
        <taxon>Bacteria</taxon>
        <taxon>Pseudomonadati</taxon>
        <taxon>Bacteroidota</taxon>
        <taxon>Sphingobacteriia</taxon>
        <taxon>Sphingobacteriales</taxon>
        <taxon>Sphingobacteriaceae</taxon>
        <taxon>Pedobacter</taxon>
    </lineage>
</organism>
<keyword evidence="1" id="KW-0812">Transmembrane</keyword>
<dbReference type="Proteomes" id="UP000636110">
    <property type="component" value="Unassembled WGS sequence"/>
</dbReference>
<dbReference type="PANTHER" id="PTHR33973:SF4">
    <property type="entry name" value="OS07G0153300 PROTEIN"/>
    <property type="match status" value="1"/>
</dbReference>
<gene>
    <name evidence="2" type="ORF">GM920_22800</name>
</gene>
<feature type="transmembrane region" description="Helical" evidence="1">
    <location>
        <begin position="217"/>
        <end position="240"/>
    </location>
</feature>
<dbReference type="EMBL" id="WNXC01000011">
    <property type="protein sequence ID" value="MBB2151742.1"/>
    <property type="molecule type" value="Genomic_DNA"/>
</dbReference>